<keyword evidence="5" id="KW-0788">Thiol protease</keyword>
<comment type="caution">
    <text evidence="8">The sequence shown here is derived from an EMBL/GenBank/DDBJ whole genome shotgun (WGS) entry which is preliminary data.</text>
</comment>
<reference evidence="8" key="1">
    <citation type="submission" date="2022-07" db="EMBL/GenBank/DDBJ databases">
        <title>Genome-based characterization of novel serogroup A variants of Pasteurella multocida.</title>
        <authorList>
            <person name="Prajapati A."/>
            <person name="Yogisharadhya R."/>
            <person name="Mohanty N."/>
            <person name="Chanda M."/>
            <person name="Mendem S.K."/>
            <person name="Siddaramappa S."/>
            <person name="Shivachandra S.B."/>
        </authorList>
    </citation>
    <scope>NUCLEOTIDE SEQUENCE</scope>
    <source>
        <strain evidence="8">NIVEDIPm19</strain>
    </source>
</reference>
<dbReference type="PRINTS" id="PR01376">
    <property type="entry name" value="BACSURFANTGN"/>
</dbReference>
<evidence type="ECO:0000256" key="6">
    <source>
        <dbReference type="ARBA" id="ARBA00023026"/>
    </source>
</evidence>
<keyword evidence="4" id="KW-0378">Hydrolase</keyword>
<dbReference type="Pfam" id="PF03543">
    <property type="entry name" value="Peptidase_C58"/>
    <property type="match status" value="1"/>
</dbReference>
<dbReference type="GO" id="GO:0006508">
    <property type="term" value="P:proteolysis"/>
    <property type="evidence" value="ECO:0007669"/>
    <property type="project" value="UniProtKB-KW"/>
</dbReference>
<dbReference type="AlphaFoldDB" id="A0A9X3UPU5"/>
<evidence type="ECO:0000256" key="3">
    <source>
        <dbReference type="ARBA" id="ARBA00022670"/>
    </source>
</evidence>
<keyword evidence="3" id="KW-0645">Protease</keyword>
<dbReference type="Proteomes" id="UP001145481">
    <property type="component" value="Unassembled WGS sequence"/>
</dbReference>
<comment type="subcellular location">
    <subcellularLocation>
        <location evidence="1">Secreted</location>
    </subcellularLocation>
</comment>
<dbReference type="EMBL" id="JANIEN010000002">
    <property type="protein sequence ID" value="MDT3451804.1"/>
    <property type="molecule type" value="Genomic_DNA"/>
</dbReference>
<reference evidence="9" key="2">
    <citation type="submission" date="2022-07" db="EMBL/GenBank/DDBJ databases">
        <title>Sequence of Pasteurella multocoda 17BRD-035.</title>
        <authorList>
            <person name="Roy Chowdhury P."/>
            <person name="Alhamami T."/>
            <person name="Trott D.J."/>
            <person name="Djordvevic S.P."/>
        </authorList>
    </citation>
    <scope>NUCLEOTIDE SEQUENCE</scope>
    <source>
        <strain evidence="9">17BRD-035</strain>
    </source>
</reference>
<dbReference type="SUPFAM" id="SSF54001">
    <property type="entry name" value="Cysteine proteinases"/>
    <property type="match status" value="1"/>
</dbReference>
<sequence length="122" mass="13271">MVCHNAAKRQKVGDLSRCDEVAGTVSKSDVSALTKAILDTGNETAGAKKISINLEGGSHTVSALIQGEKVVFFDPNFGEMTFPSHQKFETWLKEAFGEKSGYAGKKEGKRFFNVVNYHANSQ</sequence>
<dbReference type="EMBL" id="JANJHC010000011">
    <property type="protein sequence ID" value="MDA5623213.1"/>
    <property type="molecule type" value="Genomic_DNA"/>
</dbReference>
<dbReference type="NCBIfam" id="TIGR01586">
    <property type="entry name" value="yopT_cys_prot"/>
    <property type="match status" value="1"/>
</dbReference>
<evidence type="ECO:0000259" key="7">
    <source>
        <dbReference type="Pfam" id="PF03543"/>
    </source>
</evidence>
<dbReference type="Proteomes" id="UP001182304">
    <property type="component" value="Unassembled WGS sequence"/>
</dbReference>
<evidence type="ECO:0000313" key="9">
    <source>
        <dbReference type="EMBL" id="MDT3451804.1"/>
    </source>
</evidence>
<dbReference type="InterPro" id="IPR038765">
    <property type="entry name" value="Papain-like_cys_pep_sf"/>
</dbReference>
<keyword evidence="6" id="KW-0843">Virulence</keyword>
<name>A0A9X3UPU5_PASMD</name>
<evidence type="ECO:0000256" key="4">
    <source>
        <dbReference type="ARBA" id="ARBA00022801"/>
    </source>
</evidence>
<evidence type="ECO:0000313" key="10">
    <source>
        <dbReference type="Proteomes" id="UP001145481"/>
    </source>
</evidence>
<protein>
    <submittedName>
        <fullName evidence="8">C58 family peptidase</fullName>
    </submittedName>
</protein>
<gene>
    <name evidence="8" type="ORF">NM948_06585</name>
    <name evidence="9" type="ORF">NQF69_03335</name>
</gene>
<evidence type="ECO:0000313" key="8">
    <source>
        <dbReference type="EMBL" id="MDA5623213.1"/>
    </source>
</evidence>
<dbReference type="InterPro" id="IPR003951">
    <property type="entry name" value="Peptidase_C58"/>
</dbReference>
<evidence type="ECO:0000256" key="5">
    <source>
        <dbReference type="ARBA" id="ARBA00022807"/>
    </source>
</evidence>
<dbReference type="InterPro" id="IPR006473">
    <property type="entry name" value="Peptidase_C58_Yopt"/>
</dbReference>
<dbReference type="RefSeq" id="WP_262495079.1">
    <property type="nucleotide sequence ID" value="NZ_JANJHC010000011.1"/>
</dbReference>
<feature type="domain" description="Peptidase C58 YopT-type" evidence="7">
    <location>
        <begin position="10"/>
        <end position="119"/>
    </location>
</feature>
<proteinExistence type="predicted"/>
<evidence type="ECO:0000256" key="2">
    <source>
        <dbReference type="ARBA" id="ARBA00022525"/>
    </source>
</evidence>
<dbReference type="GO" id="GO:0004197">
    <property type="term" value="F:cysteine-type endopeptidase activity"/>
    <property type="evidence" value="ECO:0007669"/>
    <property type="project" value="InterPro"/>
</dbReference>
<organism evidence="8 10">
    <name type="scientific">Pasteurella multocida</name>
    <dbReference type="NCBI Taxonomy" id="747"/>
    <lineage>
        <taxon>Bacteria</taxon>
        <taxon>Pseudomonadati</taxon>
        <taxon>Pseudomonadota</taxon>
        <taxon>Gammaproteobacteria</taxon>
        <taxon>Pasteurellales</taxon>
        <taxon>Pasteurellaceae</taxon>
        <taxon>Pasteurella</taxon>
    </lineage>
</organism>
<keyword evidence="2" id="KW-0964">Secreted</keyword>
<dbReference type="Gene3D" id="3.90.70.20">
    <property type="match status" value="1"/>
</dbReference>
<evidence type="ECO:0000256" key="1">
    <source>
        <dbReference type="ARBA" id="ARBA00004613"/>
    </source>
</evidence>
<dbReference type="GO" id="GO:0005576">
    <property type="term" value="C:extracellular region"/>
    <property type="evidence" value="ECO:0007669"/>
    <property type="project" value="UniProtKB-SubCell"/>
</dbReference>
<accession>A0A9X3UPU5</accession>